<evidence type="ECO:0000313" key="3">
    <source>
        <dbReference type="Proteomes" id="UP001432027"/>
    </source>
</evidence>
<comment type="caution">
    <text evidence="2">The sequence shown here is derived from an EMBL/GenBank/DDBJ whole genome shotgun (WGS) entry which is preliminary data.</text>
</comment>
<dbReference type="AlphaFoldDB" id="A0AAV5TTM9"/>
<feature type="non-terminal residue" evidence="2">
    <location>
        <position position="82"/>
    </location>
</feature>
<organism evidence="2 3">
    <name type="scientific">Pristionchus entomophagus</name>
    <dbReference type="NCBI Taxonomy" id="358040"/>
    <lineage>
        <taxon>Eukaryota</taxon>
        <taxon>Metazoa</taxon>
        <taxon>Ecdysozoa</taxon>
        <taxon>Nematoda</taxon>
        <taxon>Chromadorea</taxon>
        <taxon>Rhabditida</taxon>
        <taxon>Rhabditina</taxon>
        <taxon>Diplogasteromorpha</taxon>
        <taxon>Diplogasteroidea</taxon>
        <taxon>Neodiplogasteridae</taxon>
        <taxon>Pristionchus</taxon>
    </lineage>
</organism>
<feature type="non-terminal residue" evidence="2">
    <location>
        <position position="1"/>
    </location>
</feature>
<protein>
    <submittedName>
        <fullName evidence="2">Uncharacterized protein</fullName>
    </submittedName>
</protein>
<keyword evidence="3" id="KW-1185">Reference proteome</keyword>
<evidence type="ECO:0000256" key="1">
    <source>
        <dbReference type="SAM" id="MobiDB-lite"/>
    </source>
</evidence>
<proteinExistence type="predicted"/>
<reference evidence="2" key="1">
    <citation type="submission" date="2023-10" db="EMBL/GenBank/DDBJ databases">
        <title>Genome assembly of Pristionchus species.</title>
        <authorList>
            <person name="Yoshida K."/>
            <person name="Sommer R.J."/>
        </authorList>
    </citation>
    <scope>NUCLEOTIDE SEQUENCE</scope>
    <source>
        <strain evidence="2">RS0144</strain>
    </source>
</reference>
<name>A0AAV5TTM9_9BILA</name>
<dbReference type="EMBL" id="BTSX01000004">
    <property type="protein sequence ID" value="GMS97344.1"/>
    <property type="molecule type" value="Genomic_DNA"/>
</dbReference>
<dbReference type="Proteomes" id="UP001432027">
    <property type="component" value="Unassembled WGS sequence"/>
</dbReference>
<feature type="compositionally biased region" description="Polar residues" evidence="1">
    <location>
        <begin position="58"/>
        <end position="71"/>
    </location>
</feature>
<gene>
    <name evidence="2" type="ORF">PENTCL1PPCAC_19519</name>
</gene>
<feature type="compositionally biased region" description="Basic and acidic residues" evidence="1">
    <location>
        <begin position="72"/>
        <end position="82"/>
    </location>
</feature>
<feature type="region of interest" description="Disordered" evidence="1">
    <location>
        <begin position="44"/>
        <end position="82"/>
    </location>
</feature>
<sequence length="82" mass="9425">PSPPAPQVRQLQLQLHRRRYRWRRRLFCACSRCDSRDHLVYDRSPSHLSGNHLIGPGHSSSSGGLQPQHFRNTTEECSKSSC</sequence>
<accession>A0AAV5TTM9</accession>
<evidence type="ECO:0000313" key="2">
    <source>
        <dbReference type="EMBL" id="GMS97344.1"/>
    </source>
</evidence>